<dbReference type="EMBL" id="NIVC01002420">
    <property type="protein sequence ID" value="PAA58040.1"/>
    <property type="molecule type" value="Genomic_DNA"/>
</dbReference>
<feature type="region of interest" description="Disordered" evidence="1">
    <location>
        <begin position="374"/>
        <end position="446"/>
    </location>
</feature>
<keyword evidence="4" id="KW-1185">Reference proteome</keyword>
<dbReference type="Pfam" id="PF23116">
    <property type="entry name" value="HHD_RTEL1"/>
    <property type="match status" value="1"/>
</dbReference>
<feature type="region of interest" description="Disordered" evidence="1">
    <location>
        <begin position="611"/>
        <end position="644"/>
    </location>
</feature>
<dbReference type="CDD" id="cd00136">
    <property type="entry name" value="PDZ_canonical"/>
    <property type="match status" value="1"/>
</dbReference>
<gene>
    <name evidence="3" type="ORF">BOX15_Mlig000558g1</name>
</gene>
<comment type="caution">
    <text evidence="3">The sequence shown here is derived from an EMBL/GenBank/DDBJ whole genome shotgun (WGS) entry which is preliminary data.</text>
</comment>
<dbReference type="SMART" id="SM00228">
    <property type="entry name" value="PDZ"/>
    <property type="match status" value="1"/>
</dbReference>
<reference evidence="3 4" key="1">
    <citation type="submission" date="2017-06" db="EMBL/GenBank/DDBJ databases">
        <title>A platform for efficient transgenesis in Macrostomum lignano, a flatworm model organism for stem cell research.</title>
        <authorList>
            <person name="Berezikov E."/>
        </authorList>
    </citation>
    <scope>NUCLEOTIDE SEQUENCE [LARGE SCALE GENOMIC DNA]</scope>
    <source>
        <strain evidence="3">DV1</strain>
        <tissue evidence="3">Whole organism</tissue>
    </source>
</reference>
<dbReference type="SUPFAM" id="SSF50156">
    <property type="entry name" value="PDZ domain-like"/>
    <property type="match status" value="1"/>
</dbReference>
<feature type="compositionally biased region" description="Basic and acidic residues" evidence="1">
    <location>
        <begin position="320"/>
        <end position="331"/>
    </location>
</feature>
<name>A0A267E900_9PLAT</name>
<organism evidence="3 4">
    <name type="scientific">Macrostomum lignano</name>
    <dbReference type="NCBI Taxonomy" id="282301"/>
    <lineage>
        <taxon>Eukaryota</taxon>
        <taxon>Metazoa</taxon>
        <taxon>Spiralia</taxon>
        <taxon>Lophotrochozoa</taxon>
        <taxon>Platyhelminthes</taxon>
        <taxon>Rhabditophora</taxon>
        <taxon>Macrostomorpha</taxon>
        <taxon>Macrostomida</taxon>
        <taxon>Macrostomidae</taxon>
        <taxon>Macrostomum</taxon>
    </lineage>
</organism>
<dbReference type="AlphaFoldDB" id="A0A267E900"/>
<dbReference type="InterPro" id="IPR001478">
    <property type="entry name" value="PDZ"/>
</dbReference>
<sequence length="752" mass="81759">EREREREIRLQKYQRSKAVQLALHHRLHCNIWPATGLCSFCPCFLEADFLDFFRNFFEMSSARNKRNYSQSVSLRKVAHQVLTSEECQTFKEALKVFRTTKTPAQLVDRLEPLLDSPKKFNLLREIVLLLPAEQRPEFAALCRDRFKGAELMLQENHIAAEFQQRFGQKMAALTISNDGVGTSIGGATRRPALLRRTSVSGAGGEFAAANSTGLTEATASAAAAARRLRAAAQLADKERITLSDSGHIRKLSDEKTASVIKLKSATFQVRYRSKLPLFASLPEEEPPISASAAATAAEAPSSLSSSAQDFDDNNSAISSNKEDCSDCERDSYDSDVRLTDAAAAAVASKSRMPLSDLRDKGFWALNSPRRLLEEKRKQQAEISASGGGDDGGEERRRRHNRQRHRHRHLAARPAAESGDAGAAAAAATAESSGSKTSSLADTPAQSGADSQSIYRLLYASSAAAVRPEDQASLTSSTLEGEFMKTRHLRVGAAAGAVPASLAEDFDAPPASLDSSVERQRLYGLPDKADREVQCDLTADFPLSSQLPPKPHHQANSFGQNPPPSGFYFVPMSTPYPGSYALHHSVAAASPMSAIPGGGYFPWSQFWSQNLLQQQQQQQQQSSSFRLGRPARQPQASQSSSSEDRIRRVTLLKDASASSFGFSVRLATGRELRQPLQRSPFVVASVVTGSAASDEGIQPGDQLLELEGEPVANMTLHQLALAVKSRHRIRLSLLPAPAAELAPHAELCQDQSV</sequence>
<feature type="compositionally biased region" description="Low complexity" evidence="1">
    <location>
        <begin position="289"/>
        <end position="307"/>
    </location>
</feature>
<protein>
    <recommendedName>
        <fullName evidence="2">PDZ domain-containing protein</fullName>
    </recommendedName>
</protein>
<feature type="compositionally biased region" description="Low complexity" evidence="1">
    <location>
        <begin position="611"/>
        <end position="640"/>
    </location>
</feature>
<evidence type="ECO:0000313" key="3">
    <source>
        <dbReference type="EMBL" id="PAA58040.1"/>
    </source>
</evidence>
<dbReference type="Gene3D" id="2.30.42.10">
    <property type="match status" value="1"/>
</dbReference>
<dbReference type="Pfam" id="PF00595">
    <property type="entry name" value="PDZ"/>
    <property type="match status" value="1"/>
</dbReference>
<feature type="non-terminal residue" evidence="3">
    <location>
        <position position="1"/>
    </location>
</feature>
<evidence type="ECO:0000259" key="2">
    <source>
        <dbReference type="PROSITE" id="PS50106"/>
    </source>
</evidence>
<feature type="region of interest" description="Disordered" evidence="1">
    <location>
        <begin position="289"/>
        <end position="331"/>
    </location>
</feature>
<dbReference type="PROSITE" id="PS50106">
    <property type="entry name" value="PDZ"/>
    <property type="match status" value="1"/>
</dbReference>
<feature type="compositionally biased region" description="Low complexity" evidence="1">
    <location>
        <begin position="411"/>
        <end position="440"/>
    </location>
</feature>
<feature type="domain" description="PDZ" evidence="2">
    <location>
        <begin position="647"/>
        <end position="724"/>
    </location>
</feature>
<dbReference type="Proteomes" id="UP000215902">
    <property type="component" value="Unassembled WGS sequence"/>
</dbReference>
<evidence type="ECO:0000256" key="1">
    <source>
        <dbReference type="SAM" id="MobiDB-lite"/>
    </source>
</evidence>
<evidence type="ECO:0000313" key="4">
    <source>
        <dbReference type="Proteomes" id="UP000215902"/>
    </source>
</evidence>
<accession>A0A267E900</accession>
<feature type="compositionally biased region" description="Basic residues" evidence="1">
    <location>
        <begin position="396"/>
        <end position="410"/>
    </location>
</feature>
<dbReference type="InterPro" id="IPR036034">
    <property type="entry name" value="PDZ_sf"/>
</dbReference>
<dbReference type="Gene3D" id="1.20.1160.20">
    <property type="match status" value="1"/>
</dbReference>
<proteinExistence type="predicted"/>